<dbReference type="SUPFAM" id="SSF90123">
    <property type="entry name" value="ABC transporter transmembrane region"/>
    <property type="match status" value="1"/>
</dbReference>
<evidence type="ECO:0000256" key="1">
    <source>
        <dbReference type="ARBA" id="ARBA00004651"/>
    </source>
</evidence>
<evidence type="ECO:0000256" key="6">
    <source>
        <dbReference type="ARBA" id="ARBA00023136"/>
    </source>
</evidence>
<accession>A0ABS2SPH0</accession>
<evidence type="ECO:0000256" key="2">
    <source>
        <dbReference type="ARBA" id="ARBA00022692"/>
    </source>
</evidence>
<dbReference type="PANTHER" id="PTHR43394">
    <property type="entry name" value="ATP-DEPENDENT PERMEASE MDL1, MITOCHONDRIAL"/>
    <property type="match status" value="1"/>
</dbReference>
<keyword evidence="3" id="KW-0547">Nucleotide-binding</keyword>
<keyword evidence="12" id="KW-1185">Reference proteome</keyword>
<evidence type="ECO:0000256" key="8">
    <source>
        <dbReference type="SAM" id="Phobius"/>
    </source>
</evidence>
<feature type="domain" description="ABC transmembrane type-1" evidence="10">
    <location>
        <begin position="68"/>
        <end position="352"/>
    </location>
</feature>
<dbReference type="InterPro" id="IPR003439">
    <property type="entry name" value="ABC_transporter-like_ATP-bd"/>
</dbReference>
<name>A0ABS2SPH0_9BACI</name>
<dbReference type="CDD" id="cd18547">
    <property type="entry name" value="ABC_6TM_Tm288_like"/>
    <property type="match status" value="1"/>
</dbReference>
<dbReference type="InterPro" id="IPR027417">
    <property type="entry name" value="P-loop_NTPase"/>
</dbReference>
<dbReference type="Pfam" id="PF00005">
    <property type="entry name" value="ABC_tran"/>
    <property type="match status" value="1"/>
</dbReference>
<dbReference type="CDD" id="cd03254">
    <property type="entry name" value="ABCC_Glucan_exporter_like"/>
    <property type="match status" value="1"/>
</dbReference>
<reference evidence="11" key="1">
    <citation type="submission" date="2021-01" db="EMBL/GenBank/DDBJ databases">
        <title>Genomic Encyclopedia of Type Strains, Phase IV (KMG-IV): sequencing the most valuable type-strain genomes for metagenomic binning, comparative biology and taxonomic classification.</title>
        <authorList>
            <person name="Goeker M."/>
        </authorList>
    </citation>
    <scope>NUCLEOTIDE SEQUENCE</scope>
    <source>
        <strain evidence="11">DSM 21943</strain>
    </source>
</reference>
<comment type="subcellular location">
    <subcellularLocation>
        <location evidence="1">Cell membrane</location>
        <topology evidence="1">Multi-pass membrane protein</topology>
    </subcellularLocation>
</comment>
<dbReference type="PANTHER" id="PTHR43394:SF1">
    <property type="entry name" value="ATP-BINDING CASSETTE SUB-FAMILY B MEMBER 10, MITOCHONDRIAL"/>
    <property type="match status" value="1"/>
</dbReference>
<organism evidence="11 12">
    <name type="scientific">Shouchella xiaoxiensis</name>
    <dbReference type="NCBI Taxonomy" id="766895"/>
    <lineage>
        <taxon>Bacteria</taxon>
        <taxon>Bacillati</taxon>
        <taxon>Bacillota</taxon>
        <taxon>Bacilli</taxon>
        <taxon>Bacillales</taxon>
        <taxon>Bacillaceae</taxon>
        <taxon>Shouchella</taxon>
    </lineage>
</organism>
<dbReference type="Proteomes" id="UP001179280">
    <property type="component" value="Unassembled WGS sequence"/>
</dbReference>
<dbReference type="InterPro" id="IPR011527">
    <property type="entry name" value="ABC1_TM_dom"/>
</dbReference>
<feature type="compositionally biased region" description="Basic residues" evidence="7">
    <location>
        <begin position="33"/>
        <end position="44"/>
    </location>
</feature>
<evidence type="ECO:0000256" key="4">
    <source>
        <dbReference type="ARBA" id="ARBA00022840"/>
    </source>
</evidence>
<dbReference type="PROSITE" id="PS50893">
    <property type="entry name" value="ABC_TRANSPORTER_2"/>
    <property type="match status" value="1"/>
</dbReference>
<evidence type="ECO:0000259" key="10">
    <source>
        <dbReference type="PROSITE" id="PS50929"/>
    </source>
</evidence>
<evidence type="ECO:0000313" key="12">
    <source>
        <dbReference type="Proteomes" id="UP001179280"/>
    </source>
</evidence>
<dbReference type="SMART" id="SM00382">
    <property type="entry name" value="AAA"/>
    <property type="match status" value="1"/>
</dbReference>
<evidence type="ECO:0000256" key="3">
    <source>
        <dbReference type="ARBA" id="ARBA00022741"/>
    </source>
</evidence>
<gene>
    <name evidence="11" type="ORF">JOC54_000658</name>
</gene>
<keyword evidence="5 8" id="KW-1133">Transmembrane helix</keyword>
<dbReference type="InterPro" id="IPR036640">
    <property type="entry name" value="ABC1_TM_sf"/>
</dbReference>
<feature type="domain" description="ABC transporter" evidence="9">
    <location>
        <begin position="385"/>
        <end position="618"/>
    </location>
</feature>
<evidence type="ECO:0000259" key="9">
    <source>
        <dbReference type="PROSITE" id="PS50893"/>
    </source>
</evidence>
<dbReference type="InterPro" id="IPR039421">
    <property type="entry name" value="Type_1_exporter"/>
</dbReference>
<evidence type="ECO:0000256" key="7">
    <source>
        <dbReference type="SAM" id="MobiDB-lite"/>
    </source>
</evidence>
<evidence type="ECO:0000313" key="11">
    <source>
        <dbReference type="EMBL" id="MBM7837427.1"/>
    </source>
</evidence>
<dbReference type="RefSeq" id="WP_204464339.1">
    <property type="nucleotide sequence ID" value="NZ_JAFBCV010000001.1"/>
</dbReference>
<feature type="transmembrane region" description="Helical" evidence="8">
    <location>
        <begin position="209"/>
        <end position="226"/>
    </location>
</feature>
<feature type="transmembrane region" description="Helical" evidence="8">
    <location>
        <begin position="303"/>
        <end position="330"/>
    </location>
</feature>
<keyword evidence="6 8" id="KW-0472">Membrane</keyword>
<dbReference type="Pfam" id="PF00664">
    <property type="entry name" value="ABC_membrane"/>
    <property type="match status" value="1"/>
</dbReference>
<comment type="caution">
    <text evidence="11">The sequence shown here is derived from an EMBL/GenBank/DDBJ whole genome shotgun (WGS) entry which is preliminary data.</text>
</comment>
<feature type="region of interest" description="Disordered" evidence="7">
    <location>
        <begin position="25"/>
        <end position="44"/>
    </location>
</feature>
<dbReference type="InterPro" id="IPR003593">
    <property type="entry name" value="AAA+_ATPase"/>
</dbReference>
<dbReference type="Gene3D" id="1.20.1560.10">
    <property type="entry name" value="ABC transporter type 1, transmembrane domain"/>
    <property type="match status" value="1"/>
</dbReference>
<feature type="transmembrane region" description="Helical" evidence="8">
    <location>
        <begin position="183"/>
        <end position="203"/>
    </location>
</feature>
<feature type="transmembrane region" description="Helical" evidence="8">
    <location>
        <begin position="104"/>
        <end position="124"/>
    </location>
</feature>
<dbReference type="SUPFAM" id="SSF52540">
    <property type="entry name" value="P-loop containing nucleoside triphosphate hydrolases"/>
    <property type="match status" value="1"/>
</dbReference>
<feature type="transmembrane region" description="Helical" evidence="8">
    <location>
        <begin position="66"/>
        <end position="92"/>
    </location>
</feature>
<dbReference type="PROSITE" id="PS50929">
    <property type="entry name" value="ABC_TM1F"/>
    <property type="match status" value="1"/>
</dbReference>
<dbReference type="Gene3D" id="3.40.50.300">
    <property type="entry name" value="P-loop containing nucleotide triphosphate hydrolases"/>
    <property type="match status" value="1"/>
</dbReference>
<protein>
    <submittedName>
        <fullName evidence="11">ATP-binding cassette subfamily B protein</fullName>
    </submittedName>
</protein>
<dbReference type="InterPro" id="IPR017871">
    <property type="entry name" value="ABC_transporter-like_CS"/>
</dbReference>
<keyword evidence="4 11" id="KW-0067">ATP-binding</keyword>
<keyword evidence="2 8" id="KW-0812">Transmembrane</keyword>
<evidence type="ECO:0000256" key="5">
    <source>
        <dbReference type="ARBA" id="ARBA00022989"/>
    </source>
</evidence>
<dbReference type="EMBL" id="JAFBCV010000001">
    <property type="protein sequence ID" value="MBM7837427.1"/>
    <property type="molecule type" value="Genomic_DNA"/>
</dbReference>
<sequence>MSLLKVLKEPFHYKKIDWRNYRSTSVKSDNKPVHPHAARAGKAQKARDWKEATRRILAYLGRRKPVLAFVMVLVVASSLLTLVGPFLIGYSIDNYLLTMQFDGLGSVLLLLLASYIALSLATFFQNFIMVRVAQATVFEIRSDLFSQIQRLPIGFFDKRQHGDIMSRVTNDIENISATLNSSIVQILSSLVTFVGILAVMLYLSPVLTGITMLVIPLMFYGLRWITRRTQVFFKEQQRTLGRLNGYSEETIAGQQMVKTFSREEPVIEGFNERNEALREAGFWAQTYSGFIPKVMNVLNNLSFAVIAFVGGVFAINQTAGITVGMIVIFVEYSRQFTRPLNDLANQFNTLLSALAGAERVFDIMDEHPEEDGVNALPVKSLEGHVAFKRVGFSYGETPTLQNVSFEAKPGETVAFVGPTGAGKTTIINLLTGFYPLNSGVIEVDGYDITILKKEELRQQLGVVLQDSFLFQGTIMENIRYGRLNATNDEVIEAAKLANAHGFISYLPKGYKTSLTQDGGGISQGQKQLISIARAILADPAILILDEATSSIDTVTEMKIQEALKRLMAGRTSFVIAHRLNTIEAADKIIVLQEGTITEKGSHEELMNERGFYYELQTSKNMDTIL</sequence>
<dbReference type="PROSITE" id="PS00211">
    <property type="entry name" value="ABC_TRANSPORTER_1"/>
    <property type="match status" value="1"/>
</dbReference>
<proteinExistence type="predicted"/>
<dbReference type="GO" id="GO:0005524">
    <property type="term" value="F:ATP binding"/>
    <property type="evidence" value="ECO:0007669"/>
    <property type="project" value="UniProtKB-KW"/>
</dbReference>